<dbReference type="Gene3D" id="1.10.10.60">
    <property type="entry name" value="Homeodomain-like"/>
    <property type="match status" value="2"/>
</dbReference>
<dbReference type="EMBL" id="QRDZ01000030">
    <property type="protein sequence ID" value="RED60573.1"/>
    <property type="molecule type" value="Genomic_DNA"/>
</dbReference>
<evidence type="ECO:0000256" key="2">
    <source>
        <dbReference type="ARBA" id="ARBA00023125"/>
    </source>
</evidence>
<evidence type="ECO:0000256" key="1">
    <source>
        <dbReference type="ARBA" id="ARBA00023015"/>
    </source>
</evidence>
<dbReference type="GO" id="GO:0003700">
    <property type="term" value="F:DNA-binding transcription factor activity"/>
    <property type="evidence" value="ECO:0007669"/>
    <property type="project" value="InterPro"/>
</dbReference>
<dbReference type="Gene3D" id="2.60.120.10">
    <property type="entry name" value="Jelly Rolls"/>
    <property type="match status" value="1"/>
</dbReference>
<gene>
    <name evidence="5" type="ORF">DFP98_13095</name>
</gene>
<dbReference type="InterPro" id="IPR011051">
    <property type="entry name" value="RmlC_Cupin_sf"/>
</dbReference>
<keyword evidence="3" id="KW-0804">Transcription</keyword>
<keyword evidence="1" id="KW-0805">Transcription regulation</keyword>
<dbReference type="RefSeq" id="WP_116064218.1">
    <property type="nucleotide sequence ID" value="NZ_QRDZ01000030.1"/>
</dbReference>
<dbReference type="InterPro" id="IPR014710">
    <property type="entry name" value="RmlC-like_jellyroll"/>
</dbReference>
<dbReference type="PROSITE" id="PS01124">
    <property type="entry name" value="HTH_ARAC_FAMILY_2"/>
    <property type="match status" value="1"/>
</dbReference>
<dbReference type="SUPFAM" id="SSF46689">
    <property type="entry name" value="Homeodomain-like"/>
    <property type="match status" value="1"/>
</dbReference>
<dbReference type="InterPro" id="IPR018060">
    <property type="entry name" value="HTH_AraC"/>
</dbReference>
<organism evidence="5 6">
    <name type="scientific">Cohnella phaseoli</name>
    <dbReference type="NCBI Taxonomy" id="456490"/>
    <lineage>
        <taxon>Bacteria</taxon>
        <taxon>Bacillati</taxon>
        <taxon>Bacillota</taxon>
        <taxon>Bacilli</taxon>
        <taxon>Bacillales</taxon>
        <taxon>Paenibacillaceae</taxon>
        <taxon>Cohnella</taxon>
    </lineage>
</organism>
<dbReference type="PANTHER" id="PTHR43280">
    <property type="entry name" value="ARAC-FAMILY TRANSCRIPTIONAL REGULATOR"/>
    <property type="match status" value="1"/>
</dbReference>
<keyword evidence="6" id="KW-1185">Reference proteome</keyword>
<dbReference type="Pfam" id="PF12833">
    <property type="entry name" value="HTH_18"/>
    <property type="match status" value="1"/>
</dbReference>
<evidence type="ECO:0000313" key="5">
    <source>
        <dbReference type="EMBL" id="RED60573.1"/>
    </source>
</evidence>
<evidence type="ECO:0000256" key="3">
    <source>
        <dbReference type="ARBA" id="ARBA00023163"/>
    </source>
</evidence>
<name>A0A3D9IFK5_9BACL</name>
<accession>A0A3D9IFK5</accession>
<evidence type="ECO:0000259" key="4">
    <source>
        <dbReference type="PROSITE" id="PS01124"/>
    </source>
</evidence>
<dbReference type="SUPFAM" id="SSF51182">
    <property type="entry name" value="RmlC-like cupins"/>
    <property type="match status" value="1"/>
</dbReference>
<dbReference type="OrthoDB" id="249627at2"/>
<keyword evidence="2 5" id="KW-0238">DNA-binding</keyword>
<dbReference type="InterPro" id="IPR003313">
    <property type="entry name" value="AraC-bd"/>
</dbReference>
<proteinExistence type="predicted"/>
<dbReference type="PANTHER" id="PTHR43280:SF2">
    <property type="entry name" value="HTH-TYPE TRANSCRIPTIONAL REGULATOR EXSA"/>
    <property type="match status" value="1"/>
</dbReference>
<protein>
    <submittedName>
        <fullName evidence="5">AraC-like DNA-binding protein</fullName>
    </submittedName>
</protein>
<sequence>MAYKRVKLNEEIVINQIITFHYYELPGSYVTKGEKHNFWEFVYVDKGEIDVRSDSGEFSVKQGEIVFYKPNEFHSGNSNAKFPPNLIIITFDCDSEAMKIFENKRFSVNEQERRLLTQLVNEGYNALTPRLDKPYKKEMKAKKDSLFGSQQLVKLYLETLLIHFARRLRKTDSLSKLASTMNEKKDSDLTNQIIQFMNLTLHKSLSLKEVYNNFTVGRSQLLRTFKVTTGCGVMEYFNRLKIERAKILIREEQYNYTEIAEKLGYSSIHYFSRHFKRSTGMTPTAYARSVKARIENHR</sequence>
<dbReference type="AlphaFoldDB" id="A0A3D9IFK5"/>
<dbReference type="Proteomes" id="UP000256977">
    <property type="component" value="Unassembled WGS sequence"/>
</dbReference>
<dbReference type="InterPro" id="IPR020449">
    <property type="entry name" value="Tscrpt_reg_AraC-type_HTH"/>
</dbReference>
<dbReference type="SMART" id="SM00342">
    <property type="entry name" value="HTH_ARAC"/>
    <property type="match status" value="1"/>
</dbReference>
<reference evidence="5 6" key="1">
    <citation type="submission" date="2018-07" db="EMBL/GenBank/DDBJ databases">
        <title>Genomic Encyclopedia of Type Strains, Phase III (KMG-III): the genomes of soil and plant-associated and newly described type strains.</title>
        <authorList>
            <person name="Whitman W."/>
        </authorList>
    </citation>
    <scope>NUCLEOTIDE SEQUENCE [LARGE SCALE GENOMIC DNA]</scope>
    <source>
        <strain evidence="5 6">CECT 7287</strain>
    </source>
</reference>
<dbReference type="InterPro" id="IPR009057">
    <property type="entry name" value="Homeodomain-like_sf"/>
</dbReference>
<evidence type="ECO:0000313" key="6">
    <source>
        <dbReference type="Proteomes" id="UP000256977"/>
    </source>
</evidence>
<dbReference type="GO" id="GO:0043565">
    <property type="term" value="F:sequence-specific DNA binding"/>
    <property type="evidence" value="ECO:0007669"/>
    <property type="project" value="InterPro"/>
</dbReference>
<dbReference type="Pfam" id="PF02311">
    <property type="entry name" value="AraC_binding"/>
    <property type="match status" value="1"/>
</dbReference>
<feature type="domain" description="HTH araC/xylS-type" evidence="4">
    <location>
        <begin position="191"/>
        <end position="289"/>
    </location>
</feature>
<comment type="caution">
    <text evidence="5">The sequence shown here is derived from an EMBL/GenBank/DDBJ whole genome shotgun (WGS) entry which is preliminary data.</text>
</comment>
<dbReference type="PRINTS" id="PR00032">
    <property type="entry name" value="HTHARAC"/>
</dbReference>